<sequence>MATRKPPGAQSSKLTKKLPNRTPTHLSPTNTSGPSPNSLANPTSISSSLLQNKAITGPSNLQRDQAGRIVEFFCQSDVCPVCKSDRYLNPDLRLLVSKCYHKMCESCIDRIFSLGPEPCPICGQILRKASFAPQTFENLAVEKEVVIRKRISKYFNKRPEDFMTLDAYNNYLEEVEDITFNLINGVDVAQTEAKIKHFQMENQELIAQNAVHEARQAELSKRQEEAIRKEREERKAELLRLEEEARREEEAIRRATIRSLETTDVSAEMLVARQRAVAQKRATARALASDLATKSTMAMPSLGGLIDPNAAEGADENRPDIEGELAQWDDYSSMFDLKGLGANLQPGYADHESMQFVLADHALALVGGFEVEAVWERQLRSAMMGLFVPPPDASAINQTTSDDLSLHNVF</sequence>
<evidence type="ECO:0000256" key="6">
    <source>
        <dbReference type="ARBA" id="ARBA00023242"/>
    </source>
</evidence>
<evidence type="ECO:0000313" key="13">
    <source>
        <dbReference type="EMBL" id="KNZ48072.1"/>
    </source>
</evidence>
<dbReference type="InterPro" id="IPR017907">
    <property type="entry name" value="Znf_RING_CS"/>
</dbReference>
<dbReference type="GO" id="GO:0006289">
    <property type="term" value="P:nucleotide-excision repair"/>
    <property type="evidence" value="ECO:0007669"/>
    <property type="project" value="InterPro"/>
</dbReference>
<accession>A0A0L6UIH2</accession>
<name>A0A0L6UIH2_9BASI</name>
<dbReference type="GO" id="GO:0016301">
    <property type="term" value="F:kinase activity"/>
    <property type="evidence" value="ECO:0007669"/>
    <property type="project" value="UniProtKB-KW"/>
</dbReference>
<evidence type="ECO:0000256" key="9">
    <source>
        <dbReference type="PROSITE-ProRule" id="PRU00175"/>
    </source>
</evidence>
<dbReference type="STRING" id="27349.A0A0L6UIH2"/>
<dbReference type="PANTHER" id="PTHR12683">
    <property type="entry name" value="CDK-ACTIVATING KINASE ASSEMBLY FACTOR MAT1"/>
    <property type="match status" value="1"/>
</dbReference>
<evidence type="ECO:0000256" key="3">
    <source>
        <dbReference type="ARBA" id="ARBA00022723"/>
    </source>
</evidence>
<reference evidence="13 14" key="1">
    <citation type="submission" date="2015-08" db="EMBL/GenBank/DDBJ databases">
        <title>Next Generation Sequencing and Analysis of the Genome of Puccinia sorghi L Schw, the Causal Agent of Maize Common Rust.</title>
        <authorList>
            <person name="Rochi L."/>
            <person name="Burguener G."/>
            <person name="Darino M."/>
            <person name="Turjanski A."/>
            <person name="Kreff E."/>
            <person name="Dieguez M.J."/>
            <person name="Sacco F."/>
        </authorList>
    </citation>
    <scope>NUCLEOTIDE SEQUENCE [LARGE SCALE GENOMIC DNA]</scope>
    <source>
        <strain evidence="13 14">RO10H11247</strain>
    </source>
</reference>
<dbReference type="Pfam" id="PF17121">
    <property type="entry name" value="zf-C3HC4_5"/>
    <property type="match status" value="1"/>
</dbReference>
<dbReference type="VEuPathDB" id="FungiDB:VP01_592g13"/>
<dbReference type="InterPro" id="IPR001841">
    <property type="entry name" value="Znf_RING"/>
</dbReference>
<evidence type="ECO:0000259" key="12">
    <source>
        <dbReference type="PROSITE" id="PS50089"/>
    </source>
</evidence>
<feature type="compositionally biased region" description="Low complexity" evidence="11">
    <location>
        <begin position="27"/>
        <end position="38"/>
    </location>
</feature>
<dbReference type="PANTHER" id="PTHR12683:SF13">
    <property type="entry name" value="CDK-ACTIVATING KINASE ASSEMBLY FACTOR MAT1"/>
    <property type="match status" value="1"/>
</dbReference>
<evidence type="ECO:0000256" key="7">
    <source>
        <dbReference type="ARBA" id="ARBA00029873"/>
    </source>
</evidence>
<dbReference type="GO" id="GO:0008270">
    <property type="term" value="F:zinc ion binding"/>
    <property type="evidence" value="ECO:0007669"/>
    <property type="project" value="UniProtKB-KW"/>
</dbReference>
<dbReference type="InterPro" id="IPR015877">
    <property type="entry name" value="MAT1_centre"/>
</dbReference>
<dbReference type="FunFam" id="3.30.40.10:FF:000037">
    <property type="entry name" value="Cdk-activating kinase assembly factor MAT1, centre"/>
    <property type="match status" value="1"/>
</dbReference>
<keyword evidence="4 9" id="KW-0863">Zinc-finger</keyword>
<proteinExistence type="predicted"/>
<evidence type="ECO:0000313" key="14">
    <source>
        <dbReference type="Proteomes" id="UP000037035"/>
    </source>
</evidence>
<keyword evidence="13" id="KW-0808">Transferase</keyword>
<dbReference type="InterPro" id="IPR013083">
    <property type="entry name" value="Znf_RING/FYVE/PHD"/>
</dbReference>
<keyword evidence="3" id="KW-0479">Metal-binding</keyword>
<dbReference type="NCBIfam" id="TIGR00570">
    <property type="entry name" value="cdk7"/>
    <property type="match status" value="1"/>
</dbReference>
<evidence type="ECO:0000256" key="8">
    <source>
        <dbReference type="ARBA" id="ARBA00033277"/>
    </source>
</evidence>
<comment type="subcellular location">
    <subcellularLocation>
        <location evidence="1">Nucleus</location>
    </subcellularLocation>
</comment>
<dbReference type="SUPFAM" id="SSF57850">
    <property type="entry name" value="RING/U-box"/>
    <property type="match status" value="1"/>
</dbReference>
<dbReference type="SMART" id="SM00184">
    <property type="entry name" value="RING"/>
    <property type="match status" value="1"/>
</dbReference>
<dbReference type="InterPro" id="IPR004575">
    <property type="entry name" value="MAT1/Tfb3"/>
</dbReference>
<dbReference type="OrthoDB" id="5963at2759"/>
<evidence type="ECO:0000256" key="11">
    <source>
        <dbReference type="SAM" id="MobiDB-lite"/>
    </source>
</evidence>
<protein>
    <recommendedName>
        <fullName evidence="2">RNA polymerase II transcription factor B subunit 3</fullName>
    </recommendedName>
    <alternativeName>
        <fullName evidence="8">RNA polymerase II transcription factor B 38 kDa subunit</fullName>
    </alternativeName>
    <alternativeName>
        <fullName evidence="7">RNA polymerase II transcription factor B p38 subunit</fullName>
    </alternativeName>
</protein>
<evidence type="ECO:0000256" key="2">
    <source>
        <dbReference type="ARBA" id="ARBA00022257"/>
    </source>
</evidence>
<dbReference type="PROSITE" id="PS00518">
    <property type="entry name" value="ZF_RING_1"/>
    <property type="match status" value="1"/>
</dbReference>
<evidence type="ECO:0000256" key="5">
    <source>
        <dbReference type="ARBA" id="ARBA00022833"/>
    </source>
</evidence>
<keyword evidence="6" id="KW-0539">Nucleus</keyword>
<evidence type="ECO:0000256" key="10">
    <source>
        <dbReference type="SAM" id="Coils"/>
    </source>
</evidence>
<organism evidence="13 14">
    <name type="scientific">Puccinia sorghi</name>
    <dbReference type="NCBI Taxonomy" id="27349"/>
    <lineage>
        <taxon>Eukaryota</taxon>
        <taxon>Fungi</taxon>
        <taxon>Dikarya</taxon>
        <taxon>Basidiomycota</taxon>
        <taxon>Pucciniomycotina</taxon>
        <taxon>Pucciniomycetes</taxon>
        <taxon>Pucciniales</taxon>
        <taxon>Pucciniaceae</taxon>
        <taxon>Puccinia</taxon>
    </lineage>
</organism>
<keyword evidence="5" id="KW-0862">Zinc</keyword>
<dbReference type="GO" id="GO:0061575">
    <property type="term" value="F:cyclin-dependent protein serine/threonine kinase activator activity"/>
    <property type="evidence" value="ECO:0007669"/>
    <property type="project" value="InterPro"/>
</dbReference>
<dbReference type="Gene3D" id="3.30.40.10">
    <property type="entry name" value="Zinc/RING finger domain, C3HC4 (zinc finger)"/>
    <property type="match status" value="1"/>
</dbReference>
<dbReference type="EMBL" id="LAVV01011196">
    <property type="protein sequence ID" value="KNZ48072.1"/>
    <property type="molecule type" value="Genomic_DNA"/>
</dbReference>
<dbReference type="Pfam" id="PF06391">
    <property type="entry name" value="MAT1"/>
    <property type="match status" value="1"/>
</dbReference>
<keyword evidence="13" id="KW-0418">Kinase</keyword>
<dbReference type="GO" id="GO:0006357">
    <property type="term" value="P:regulation of transcription by RNA polymerase II"/>
    <property type="evidence" value="ECO:0007669"/>
    <property type="project" value="TreeGrafter"/>
</dbReference>
<keyword evidence="14" id="KW-1185">Reference proteome</keyword>
<keyword evidence="10" id="KW-0175">Coiled coil</keyword>
<comment type="caution">
    <text evidence="13">The sequence shown here is derived from an EMBL/GenBank/DDBJ whole genome shotgun (WGS) entry which is preliminary data.</text>
</comment>
<feature type="coiled-coil region" evidence="10">
    <location>
        <begin position="188"/>
        <end position="258"/>
    </location>
</feature>
<gene>
    <name evidence="13" type="ORF">VP01_592g13</name>
</gene>
<dbReference type="GO" id="GO:0070985">
    <property type="term" value="C:transcription factor TFIIK complex"/>
    <property type="evidence" value="ECO:0007669"/>
    <property type="project" value="UniProtKB-ARBA"/>
</dbReference>
<dbReference type="AlphaFoldDB" id="A0A0L6UIH2"/>
<feature type="region of interest" description="Disordered" evidence="11">
    <location>
        <begin position="1"/>
        <end position="43"/>
    </location>
</feature>
<evidence type="ECO:0000256" key="4">
    <source>
        <dbReference type="ARBA" id="ARBA00022771"/>
    </source>
</evidence>
<dbReference type="Proteomes" id="UP000037035">
    <property type="component" value="Unassembled WGS sequence"/>
</dbReference>
<feature type="domain" description="RING-type" evidence="12">
    <location>
        <begin position="79"/>
        <end position="122"/>
    </location>
</feature>
<dbReference type="CDD" id="cd16573">
    <property type="entry name" value="RING-HC_TFB3-like"/>
    <property type="match status" value="1"/>
</dbReference>
<dbReference type="PROSITE" id="PS50089">
    <property type="entry name" value="ZF_RING_2"/>
    <property type="match status" value="1"/>
</dbReference>
<evidence type="ECO:0000256" key="1">
    <source>
        <dbReference type="ARBA" id="ARBA00004123"/>
    </source>
</evidence>